<dbReference type="Proteomes" id="UP000321926">
    <property type="component" value="Unassembled WGS sequence"/>
</dbReference>
<dbReference type="PRINTS" id="PR01438">
    <property type="entry name" value="UNVRSLSTRESS"/>
</dbReference>
<dbReference type="SUPFAM" id="SSF52402">
    <property type="entry name" value="Adenine nucleotide alpha hydrolases-like"/>
    <property type="match status" value="1"/>
</dbReference>
<dbReference type="InterPro" id="IPR006016">
    <property type="entry name" value="UspA"/>
</dbReference>
<name>A0A5C8KB93_9BACT</name>
<organism evidence="3 4">
    <name type="scientific">Pontibacter qinzhouensis</name>
    <dbReference type="NCBI Taxonomy" id="2603253"/>
    <lineage>
        <taxon>Bacteria</taxon>
        <taxon>Pseudomonadati</taxon>
        <taxon>Bacteroidota</taxon>
        <taxon>Cytophagia</taxon>
        <taxon>Cytophagales</taxon>
        <taxon>Hymenobacteraceae</taxon>
        <taxon>Pontibacter</taxon>
    </lineage>
</organism>
<dbReference type="Gene3D" id="3.40.50.12370">
    <property type="match status" value="1"/>
</dbReference>
<sequence>MRTRLIVLIDFSPYSQTLLKLAGKWSKMIQADLLLVHQVPGLIPAFTDSESRQQINAIEKEEALTNLTKLAQEAISTPANITYLVSEKSLLLSLSELHTPDSNDLVLVGLKGTGLLKQIFIGSTAIQLIEELNCPIITVPQQTSTLVPKKLIVALSYRYPLNVIAFNSFLSTFKDSITQVEFISVVASKDIEEESITYLTRLRNNYEGHIPSSFQIFKGENTFDEIKNYVKQNNDAMLVVQKGSRSLTDKLFRKFLINELVFDGATPLTVIPS</sequence>
<evidence type="ECO:0000259" key="2">
    <source>
        <dbReference type="Pfam" id="PF00582"/>
    </source>
</evidence>
<dbReference type="CDD" id="cd00293">
    <property type="entry name" value="USP-like"/>
    <property type="match status" value="1"/>
</dbReference>
<proteinExistence type="inferred from homology"/>
<dbReference type="EMBL" id="VRTY01000030">
    <property type="protein sequence ID" value="TXK47150.1"/>
    <property type="molecule type" value="Genomic_DNA"/>
</dbReference>
<dbReference type="Pfam" id="PF00582">
    <property type="entry name" value="Usp"/>
    <property type="match status" value="1"/>
</dbReference>
<dbReference type="InterPro" id="IPR006015">
    <property type="entry name" value="Universal_stress_UspA"/>
</dbReference>
<dbReference type="OrthoDB" id="835770at2"/>
<evidence type="ECO:0000256" key="1">
    <source>
        <dbReference type="ARBA" id="ARBA00008791"/>
    </source>
</evidence>
<keyword evidence="4" id="KW-1185">Reference proteome</keyword>
<comment type="similarity">
    <text evidence="1">Belongs to the universal stress protein A family.</text>
</comment>
<gene>
    <name evidence="3" type="ORF">FVR03_09895</name>
</gene>
<dbReference type="RefSeq" id="WP_147921587.1">
    <property type="nucleotide sequence ID" value="NZ_VRTY01000030.1"/>
</dbReference>
<evidence type="ECO:0000313" key="3">
    <source>
        <dbReference type="EMBL" id="TXK47150.1"/>
    </source>
</evidence>
<feature type="domain" description="UspA" evidence="2">
    <location>
        <begin position="1"/>
        <end position="140"/>
    </location>
</feature>
<comment type="caution">
    <text evidence="3">The sequence shown here is derived from an EMBL/GenBank/DDBJ whole genome shotgun (WGS) entry which is preliminary data.</text>
</comment>
<reference evidence="3 4" key="1">
    <citation type="submission" date="2019-08" db="EMBL/GenBank/DDBJ databases">
        <authorList>
            <person name="Shi S."/>
        </authorList>
    </citation>
    <scope>NUCLEOTIDE SEQUENCE [LARGE SCALE GENOMIC DNA]</scope>
    <source>
        <strain evidence="3 4">GY10130</strain>
    </source>
</reference>
<dbReference type="AlphaFoldDB" id="A0A5C8KB93"/>
<protein>
    <submittedName>
        <fullName evidence="3">Universal stress protein</fullName>
    </submittedName>
</protein>
<evidence type="ECO:0000313" key="4">
    <source>
        <dbReference type="Proteomes" id="UP000321926"/>
    </source>
</evidence>
<accession>A0A5C8KB93</accession>